<gene>
    <name evidence="1" type="ORF">BSOLF_0838</name>
</gene>
<dbReference type="EMBL" id="PEBX01000046">
    <property type="protein sequence ID" value="PTQ56096.1"/>
    <property type="molecule type" value="Genomic_DNA"/>
</dbReference>
<dbReference type="AlphaFoldDB" id="A0A2R6Y089"/>
<name>A0A2R6Y089_9BACL</name>
<organism evidence="1 2">
    <name type="scientific">Candidatus Carbonibacillus altaicus</name>
    <dbReference type="NCBI Taxonomy" id="2163959"/>
    <lineage>
        <taxon>Bacteria</taxon>
        <taxon>Bacillati</taxon>
        <taxon>Bacillota</taxon>
        <taxon>Bacilli</taxon>
        <taxon>Bacillales</taxon>
        <taxon>Candidatus Carbonibacillus</taxon>
    </lineage>
</organism>
<comment type="caution">
    <text evidence="1">The sequence shown here is derived from an EMBL/GenBank/DDBJ whole genome shotgun (WGS) entry which is preliminary data.</text>
</comment>
<sequence>MYAFMAQVQGGKEMETAVLMDLFFQHMGIDKKIRVSTFEREKYQYLDENFRKGTVGYVLILSTEEIDHNIWFKLQAYLYDCGFFIKQPKAFDPEEMTFGPFLRAVLEKINDFIQKLNAPIFSSFLEKKKNKVKGIMSFVHTVLDYSKIKAYGTFVRWVSYVSRPVSVIDTG</sequence>
<proteinExistence type="predicted"/>
<dbReference type="Proteomes" id="UP000244338">
    <property type="component" value="Unassembled WGS sequence"/>
</dbReference>
<evidence type="ECO:0000313" key="2">
    <source>
        <dbReference type="Proteomes" id="UP000244338"/>
    </source>
</evidence>
<accession>A0A2R6Y089</accession>
<reference evidence="2" key="1">
    <citation type="journal article" date="2018" name="Sci. Rep.">
        <title>Lignite coal burning seam in the remote Altai Mountains harbors a hydrogen-driven thermophilic microbial community.</title>
        <authorList>
            <person name="Kadnikov V.V."/>
            <person name="Mardanov A.V."/>
            <person name="Ivasenko D.A."/>
            <person name="Antsiferov D.V."/>
            <person name="Beletsky A.V."/>
            <person name="Karnachuk O.V."/>
            <person name="Ravin N.V."/>
        </authorList>
    </citation>
    <scope>NUCLEOTIDE SEQUENCE [LARGE SCALE GENOMIC DNA]</scope>
</reference>
<protein>
    <submittedName>
        <fullName evidence="1">Uncharacterized protein</fullName>
    </submittedName>
</protein>
<evidence type="ECO:0000313" key="1">
    <source>
        <dbReference type="EMBL" id="PTQ56096.1"/>
    </source>
</evidence>